<comment type="caution">
    <text evidence="7">The sequence shown here is derived from an EMBL/GenBank/DDBJ whole genome shotgun (WGS) entry which is preliminary data.</text>
</comment>
<keyword evidence="2 5" id="KW-0812">Transmembrane</keyword>
<evidence type="ECO:0000256" key="5">
    <source>
        <dbReference type="SAM" id="Phobius"/>
    </source>
</evidence>
<dbReference type="EMBL" id="CAJNOO010002723">
    <property type="protein sequence ID" value="CAF1292216.1"/>
    <property type="molecule type" value="Genomic_DNA"/>
</dbReference>
<evidence type="ECO:0000259" key="6">
    <source>
        <dbReference type="PROSITE" id="PS50262"/>
    </source>
</evidence>
<evidence type="ECO:0000256" key="1">
    <source>
        <dbReference type="ARBA" id="ARBA00004370"/>
    </source>
</evidence>
<dbReference type="InterPro" id="IPR017452">
    <property type="entry name" value="GPCR_Rhodpsn_7TM"/>
</dbReference>
<feature type="transmembrane region" description="Helical" evidence="5">
    <location>
        <begin position="171"/>
        <end position="193"/>
    </location>
</feature>
<dbReference type="PROSITE" id="PS50262">
    <property type="entry name" value="G_PROTEIN_RECEP_F1_2"/>
    <property type="match status" value="1"/>
</dbReference>
<organism evidence="7 8">
    <name type="scientific">Rotaria sordida</name>
    <dbReference type="NCBI Taxonomy" id="392033"/>
    <lineage>
        <taxon>Eukaryota</taxon>
        <taxon>Metazoa</taxon>
        <taxon>Spiralia</taxon>
        <taxon>Gnathifera</taxon>
        <taxon>Rotifera</taxon>
        <taxon>Eurotatoria</taxon>
        <taxon>Bdelloidea</taxon>
        <taxon>Philodinida</taxon>
        <taxon>Philodinidae</taxon>
        <taxon>Rotaria</taxon>
    </lineage>
</organism>
<evidence type="ECO:0000313" key="8">
    <source>
        <dbReference type="Proteomes" id="UP000663882"/>
    </source>
</evidence>
<accession>A0A815D319</accession>
<evidence type="ECO:0000256" key="3">
    <source>
        <dbReference type="ARBA" id="ARBA00022989"/>
    </source>
</evidence>
<proteinExistence type="predicted"/>
<feature type="domain" description="G-protein coupled receptors family 1 profile" evidence="6">
    <location>
        <begin position="1"/>
        <end position="190"/>
    </location>
</feature>
<feature type="transmembrane region" description="Helical" evidence="5">
    <location>
        <begin position="214"/>
        <end position="230"/>
    </location>
</feature>
<feature type="transmembrane region" description="Helical" evidence="5">
    <location>
        <begin position="88"/>
        <end position="119"/>
    </location>
</feature>
<gene>
    <name evidence="7" type="ORF">RFH988_LOCUS29278</name>
</gene>
<dbReference type="Proteomes" id="UP000663882">
    <property type="component" value="Unassembled WGS sequence"/>
</dbReference>
<dbReference type="AlphaFoldDB" id="A0A815D319"/>
<comment type="subcellular location">
    <subcellularLocation>
        <location evidence="1">Membrane</location>
    </subcellularLocation>
</comment>
<evidence type="ECO:0000313" key="7">
    <source>
        <dbReference type="EMBL" id="CAF1292216.1"/>
    </source>
</evidence>
<keyword evidence="3 5" id="KW-1133">Transmembrane helix</keyword>
<evidence type="ECO:0000256" key="4">
    <source>
        <dbReference type="ARBA" id="ARBA00023136"/>
    </source>
</evidence>
<keyword evidence="4 5" id="KW-0472">Membrane</keyword>
<feature type="transmembrane region" description="Helical" evidence="5">
    <location>
        <begin position="140"/>
        <end position="165"/>
    </location>
</feature>
<feature type="transmembrane region" description="Helical" evidence="5">
    <location>
        <begin position="31"/>
        <end position="50"/>
    </location>
</feature>
<evidence type="ECO:0000256" key="2">
    <source>
        <dbReference type="ARBA" id="ARBA00022692"/>
    </source>
</evidence>
<sequence length="336" mass="39773">MMWLYAYLITDFFLLVRFFIVYCIRYWSVCLYSTFQLIICYFEATFTFYINTVQSYILLAFNACRCAQIIFNRNVFIRNPHLIILTHFLIYILPALIITIQILVALNTIIIAFCIRHVSSIRGIRSQQIINLRRKHKKTLLIQTIIFYSIWLVLWSPNMLAFQFINVNTQLGIYISLLNYIEITIDPIFVAVLDIRYFQSWKKIWRNIKRYRQRAVVAALSVTVGVRIFTTEGFHNSKNNVINAEDSSEIPADLREAPMLKYPKGVMFWSGICTRGLILHDGPNNFTQWFQGQHQNDKRKRIYMIGELYARFLREEVIPTINKVVQNLDEVIFQDD</sequence>
<name>A0A815D319_9BILA</name>
<reference evidence="7" key="1">
    <citation type="submission" date="2021-02" db="EMBL/GenBank/DDBJ databases">
        <authorList>
            <person name="Nowell W R."/>
        </authorList>
    </citation>
    <scope>NUCLEOTIDE SEQUENCE</scope>
</reference>
<dbReference type="GO" id="GO:0016020">
    <property type="term" value="C:membrane"/>
    <property type="evidence" value="ECO:0007669"/>
    <property type="project" value="UniProtKB-SubCell"/>
</dbReference>
<protein>
    <recommendedName>
        <fullName evidence="6">G-protein coupled receptors family 1 profile domain-containing protein</fullName>
    </recommendedName>
</protein>
<feature type="transmembrane region" description="Helical" evidence="5">
    <location>
        <begin position="6"/>
        <end position="24"/>
    </location>
</feature>